<keyword evidence="6" id="KW-0676">Redox-active center</keyword>
<dbReference type="GO" id="GO:0016491">
    <property type="term" value="F:oxidoreductase activity"/>
    <property type="evidence" value="ECO:0007669"/>
    <property type="project" value="UniProtKB-KW"/>
</dbReference>
<reference evidence="8 9" key="1">
    <citation type="submission" date="2019-02" db="EMBL/GenBank/DDBJ databases">
        <title>Arcanobacterium bovis sp. nov., isolated from the milk of a cow with mastitis.</title>
        <authorList>
            <person name="Sammra O."/>
            <person name="Foster G."/>
            <person name="Hassan A."/>
            <person name="Alssahen M."/>
            <person name="Laemmler C."/>
            <person name="Borowiak M."/>
            <person name="Malorny B."/>
            <person name="Abdulmawjood A."/>
        </authorList>
    </citation>
    <scope>NUCLEOTIDE SEQUENCE [LARGE SCALE GENOMIC DNA]</scope>
    <source>
        <strain evidence="8 9">C605018/01/1</strain>
    </source>
</reference>
<organism evidence="8 9">
    <name type="scientific">Arcanobacterium bovis</name>
    <dbReference type="NCBI Taxonomy" id="2529275"/>
    <lineage>
        <taxon>Bacteria</taxon>
        <taxon>Bacillati</taxon>
        <taxon>Actinomycetota</taxon>
        <taxon>Actinomycetes</taxon>
        <taxon>Actinomycetales</taxon>
        <taxon>Actinomycetaceae</taxon>
        <taxon>Arcanobacterium</taxon>
    </lineage>
</organism>
<evidence type="ECO:0000256" key="6">
    <source>
        <dbReference type="ARBA" id="ARBA00023284"/>
    </source>
</evidence>
<dbReference type="Gene3D" id="3.50.50.60">
    <property type="entry name" value="FAD/NAD(P)-binding domain"/>
    <property type="match status" value="2"/>
</dbReference>
<evidence type="ECO:0000256" key="4">
    <source>
        <dbReference type="ARBA" id="ARBA00022827"/>
    </source>
</evidence>
<dbReference type="SUPFAM" id="SSF55424">
    <property type="entry name" value="FAD/NAD-linked reductases, dimerisation (C-terminal) domain"/>
    <property type="match status" value="1"/>
</dbReference>
<evidence type="ECO:0000256" key="5">
    <source>
        <dbReference type="ARBA" id="ARBA00023002"/>
    </source>
</evidence>
<sequence length="560" mass="59670">MNIVVIGGVAGGMSAAARIRRNDEDANIIVLEAGEYVSFANCGLPYHVGGDISSRDSLLLHTPESLHTRANLDVRIRHEVVHIDRAEKVLDVDTPEGRIQIQYDKLLLATGAKGVVPRIKGIDHQAVNTLRTIPEMDSLKEKISQARKRAEAEKRHARAVVIGGGFIGLEAVEALVQLGLDVTLADLAPHVLPPIDEDLAPYLAEELEKRGVKLKLGVAADEIRGEENGQATVVFNDGTESRADVVLLSVGVLPRSELARDAGLDLADNGAIVVDEFQLTSDANIWAVGDAATVTLGTGGQASAMLAGPANRQGRIAADSMCGVKTISRKPVLRTAVVRVFDQIAAVTGCRRRELDEADVKYVTVRLHAPHHVGYFPGAETIHMLGFFSEDDGALLGAQAVGKAGVDKRIDVLATAIRAGMTADDLAEVELTYSPPVGAAKDPVNMLGFVAQNHLSGYSKLIQPEDIPDARSQGIILDVRNPAEVANWALADSLKIPLGELRDRISQVRDASAGKPIYVHCASGIRSYLAVRILLGNGLEAYNIAGGEASLRIAQKLGKL</sequence>
<dbReference type="SUPFAM" id="SSF51905">
    <property type="entry name" value="FAD/NAD(P)-binding domain"/>
    <property type="match status" value="1"/>
</dbReference>
<dbReference type="Pfam" id="PF00581">
    <property type="entry name" value="Rhodanese"/>
    <property type="match status" value="1"/>
</dbReference>
<keyword evidence="9" id="KW-1185">Reference proteome</keyword>
<keyword evidence="5" id="KW-0560">Oxidoreductase</keyword>
<dbReference type="AlphaFoldDB" id="A0A4Q9V0E5"/>
<comment type="similarity">
    <text evidence="2">Belongs to the class-III pyridine nucleotide-disulfide oxidoreductase family.</text>
</comment>
<dbReference type="PANTHER" id="PTHR43429:SF1">
    <property type="entry name" value="NAD(P)H SULFUR OXIDOREDUCTASE (COA-DEPENDENT)"/>
    <property type="match status" value="1"/>
</dbReference>
<comment type="cofactor">
    <cofactor evidence="1">
        <name>FAD</name>
        <dbReference type="ChEBI" id="CHEBI:57692"/>
    </cofactor>
</comment>
<dbReference type="EMBL" id="SJDT01000006">
    <property type="protein sequence ID" value="TBW20906.1"/>
    <property type="molecule type" value="Genomic_DNA"/>
</dbReference>
<evidence type="ECO:0000313" key="9">
    <source>
        <dbReference type="Proteomes" id="UP000293036"/>
    </source>
</evidence>
<dbReference type="PANTHER" id="PTHR43429">
    <property type="entry name" value="PYRIDINE NUCLEOTIDE-DISULFIDE OXIDOREDUCTASE DOMAIN-CONTAINING"/>
    <property type="match status" value="1"/>
</dbReference>
<dbReference type="InterPro" id="IPR050260">
    <property type="entry name" value="FAD-bd_OxRdtase"/>
</dbReference>
<dbReference type="InterPro" id="IPR016156">
    <property type="entry name" value="FAD/NAD-linked_Rdtase_dimer_sf"/>
</dbReference>
<dbReference type="InterPro" id="IPR036873">
    <property type="entry name" value="Rhodanese-like_dom_sf"/>
</dbReference>
<dbReference type="PRINTS" id="PR00411">
    <property type="entry name" value="PNDRDTASEI"/>
</dbReference>
<keyword evidence="3" id="KW-0285">Flavoprotein</keyword>
<dbReference type="Proteomes" id="UP000293036">
    <property type="component" value="Unassembled WGS sequence"/>
</dbReference>
<dbReference type="InterPro" id="IPR004099">
    <property type="entry name" value="Pyr_nucl-diS_OxRdtase_dimer"/>
</dbReference>
<proteinExistence type="inferred from homology"/>
<dbReference type="SMART" id="SM00450">
    <property type="entry name" value="RHOD"/>
    <property type="match status" value="1"/>
</dbReference>
<evidence type="ECO:0000256" key="2">
    <source>
        <dbReference type="ARBA" id="ARBA00009130"/>
    </source>
</evidence>
<evidence type="ECO:0000259" key="7">
    <source>
        <dbReference type="PROSITE" id="PS50206"/>
    </source>
</evidence>
<dbReference type="Pfam" id="PF02852">
    <property type="entry name" value="Pyr_redox_dim"/>
    <property type="match status" value="1"/>
</dbReference>
<dbReference type="InterPro" id="IPR023753">
    <property type="entry name" value="FAD/NAD-binding_dom"/>
</dbReference>
<gene>
    <name evidence="8" type="ORF">EZJ44_07360</name>
</gene>
<dbReference type="PROSITE" id="PS50206">
    <property type="entry name" value="RHODANESE_3"/>
    <property type="match status" value="1"/>
</dbReference>
<dbReference type="InterPro" id="IPR001763">
    <property type="entry name" value="Rhodanese-like_dom"/>
</dbReference>
<feature type="domain" description="Rhodanese" evidence="7">
    <location>
        <begin position="470"/>
        <end position="547"/>
    </location>
</feature>
<comment type="caution">
    <text evidence="8">The sequence shown here is derived from an EMBL/GenBank/DDBJ whole genome shotgun (WGS) entry which is preliminary data.</text>
</comment>
<dbReference type="InterPro" id="IPR036188">
    <property type="entry name" value="FAD/NAD-bd_sf"/>
</dbReference>
<name>A0A4Q9V0E5_9ACTO</name>
<evidence type="ECO:0000313" key="8">
    <source>
        <dbReference type="EMBL" id="TBW20906.1"/>
    </source>
</evidence>
<evidence type="ECO:0000256" key="1">
    <source>
        <dbReference type="ARBA" id="ARBA00001974"/>
    </source>
</evidence>
<dbReference type="PRINTS" id="PR00368">
    <property type="entry name" value="FADPNR"/>
</dbReference>
<dbReference type="Gene3D" id="3.40.250.10">
    <property type="entry name" value="Rhodanese-like domain"/>
    <property type="match status" value="1"/>
</dbReference>
<protein>
    <submittedName>
        <fullName evidence="8">Pyridine nucleotide-disulfide oxidoreductase</fullName>
    </submittedName>
</protein>
<dbReference type="SUPFAM" id="SSF52821">
    <property type="entry name" value="Rhodanese/Cell cycle control phosphatase"/>
    <property type="match status" value="1"/>
</dbReference>
<dbReference type="RefSeq" id="WP_131281892.1">
    <property type="nucleotide sequence ID" value="NZ_JBHSLR010000005.1"/>
</dbReference>
<accession>A0A4Q9V0E5</accession>
<dbReference type="Pfam" id="PF07992">
    <property type="entry name" value="Pyr_redox_2"/>
    <property type="match status" value="1"/>
</dbReference>
<keyword evidence="4" id="KW-0274">FAD</keyword>
<evidence type="ECO:0000256" key="3">
    <source>
        <dbReference type="ARBA" id="ARBA00022630"/>
    </source>
</evidence>
<dbReference type="OrthoDB" id="9802028at2"/>